<name>A0A1Y2FX57_9BASI</name>
<feature type="transmembrane region" description="Helical" evidence="8">
    <location>
        <begin position="149"/>
        <end position="169"/>
    </location>
</feature>
<evidence type="ECO:0000256" key="5">
    <source>
        <dbReference type="ARBA" id="ARBA00023136"/>
    </source>
</evidence>
<dbReference type="OrthoDB" id="6730379at2759"/>
<dbReference type="Pfam" id="PF07690">
    <property type="entry name" value="MFS_1"/>
    <property type="match status" value="1"/>
</dbReference>
<dbReference type="EMBL" id="MCGR01000012">
    <property type="protein sequence ID" value="ORY88117.1"/>
    <property type="molecule type" value="Genomic_DNA"/>
</dbReference>
<feature type="transmembrane region" description="Helical" evidence="8">
    <location>
        <begin position="445"/>
        <end position="465"/>
    </location>
</feature>
<feature type="transmembrane region" description="Helical" evidence="8">
    <location>
        <begin position="378"/>
        <end position="399"/>
    </location>
</feature>
<evidence type="ECO:0000256" key="8">
    <source>
        <dbReference type="SAM" id="Phobius"/>
    </source>
</evidence>
<feature type="transmembrane region" description="Helical" evidence="8">
    <location>
        <begin position="212"/>
        <end position="232"/>
    </location>
</feature>
<evidence type="ECO:0000256" key="7">
    <source>
        <dbReference type="SAM" id="MobiDB-lite"/>
    </source>
</evidence>
<dbReference type="InterPro" id="IPR011701">
    <property type="entry name" value="MFS"/>
</dbReference>
<dbReference type="PANTHER" id="PTHR43791:SF16">
    <property type="entry name" value="TRANSPORTER, PUTATIVE (AFU_ORTHOLOGUE AFUA_3G01840)-RELATED"/>
    <property type="match status" value="1"/>
</dbReference>
<evidence type="ECO:0000256" key="2">
    <source>
        <dbReference type="ARBA" id="ARBA00022448"/>
    </source>
</evidence>
<sequence length="522" mass="57797">MDYKNEQTQVEQANSTAEKGSLEPNNVQEQQEHIHVSEEDSRRICRKTDLNLLPVLVFVYFLQALDKNLLGYSTVFGLKQDANLVGEQYSQLASMGYYAQLVAQPLGAVLLVKYSVKHLLPGIVFFWGVSLTCMAAGTNFGGLAATRFFLGWFEAMALPIFSLITVHFYRRSEQPIRVAAWYTGNGWASLFGSLIVYGCGHINSSALHSYQIIFLLNGLITVVTGAGLYWFIDHGVHTARFLSPEDRLKGVERLRANNTGLDDDDKFQWRQAVELFSEPKTYLFLLMTICVNMGASVVSVFAPLLLQGLAGFSAYTTSLLNVPFGALQVVVIMLSSWAATRWRLKSPVFFAAMLPVIVGTVLMYTLPRTPKNKSALLFGYYMLSFVFSANPVILAWIAANTAGKSKKSALYSGYNASSAIGNIIAPQLFKAADAPLYLPGLKATLAFFCVLEALIVAQVLVLFYLNKKKESQRVANGKPAKVHDISMDAKFDNSELVADPRLTENANLDLTDSQNDMFTYVY</sequence>
<keyword evidence="2" id="KW-0813">Transport</keyword>
<reference evidence="10 11" key="1">
    <citation type="submission" date="2016-07" db="EMBL/GenBank/DDBJ databases">
        <title>Pervasive Adenine N6-methylation of Active Genes in Fungi.</title>
        <authorList>
            <consortium name="DOE Joint Genome Institute"/>
            <person name="Mondo S.J."/>
            <person name="Dannebaum R.O."/>
            <person name="Kuo R.C."/>
            <person name="Labutti K."/>
            <person name="Haridas S."/>
            <person name="Kuo A."/>
            <person name="Salamov A."/>
            <person name="Ahrendt S.R."/>
            <person name="Lipzen A."/>
            <person name="Sullivan W."/>
            <person name="Andreopoulos W.B."/>
            <person name="Clum A."/>
            <person name="Lindquist E."/>
            <person name="Daum C."/>
            <person name="Ramamoorthy G.K."/>
            <person name="Gryganskyi A."/>
            <person name="Culley D."/>
            <person name="Magnuson J.K."/>
            <person name="James T.Y."/>
            <person name="O'Malley M.A."/>
            <person name="Stajich J.E."/>
            <person name="Spatafora J.W."/>
            <person name="Visel A."/>
            <person name="Grigoriev I.V."/>
        </authorList>
    </citation>
    <scope>NUCLEOTIDE SEQUENCE [LARGE SCALE GENOMIC DNA]</scope>
    <source>
        <strain evidence="10 11">62-1032</strain>
    </source>
</reference>
<organism evidence="10 11">
    <name type="scientific">Leucosporidium creatinivorum</name>
    <dbReference type="NCBI Taxonomy" id="106004"/>
    <lineage>
        <taxon>Eukaryota</taxon>
        <taxon>Fungi</taxon>
        <taxon>Dikarya</taxon>
        <taxon>Basidiomycota</taxon>
        <taxon>Pucciniomycotina</taxon>
        <taxon>Microbotryomycetes</taxon>
        <taxon>Leucosporidiales</taxon>
        <taxon>Leucosporidium</taxon>
    </lineage>
</organism>
<dbReference type="SUPFAM" id="SSF103473">
    <property type="entry name" value="MFS general substrate transporter"/>
    <property type="match status" value="1"/>
</dbReference>
<feature type="transmembrane region" description="Helical" evidence="8">
    <location>
        <begin position="282"/>
        <end position="306"/>
    </location>
</feature>
<evidence type="ECO:0000256" key="3">
    <source>
        <dbReference type="ARBA" id="ARBA00022692"/>
    </source>
</evidence>
<keyword evidence="5 8" id="KW-0472">Membrane</keyword>
<evidence type="ECO:0000256" key="6">
    <source>
        <dbReference type="ARBA" id="ARBA00037968"/>
    </source>
</evidence>
<gene>
    <name evidence="10" type="ORF">BCR35DRAFT_302034</name>
</gene>
<keyword evidence="3 8" id="KW-0812">Transmembrane</keyword>
<dbReference type="InParanoid" id="A0A1Y2FX57"/>
<dbReference type="PANTHER" id="PTHR43791">
    <property type="entry name" value="PERMEASE-RELATED"/>
    <property type="match status" value="1"/>
</dbReference>
<dbReference type="STRING" id="106004.A0A1Y2FX57"/>
<dbReference type="PROSITE" id="PS50850">
    <property type="entry name" value="MFS"/>
    <property type="match status" value="1"/>
</dbReference>
<evidence type="ECO:0000259" key="9">
    <source>
        <dbReference type="PROSITE" id="PS50850"/>
    </source>
</evidence>
<dbReference type="GO" id="GO:0022857">
    <property type="term" value="F:transmembrane transporter activity"/>
    <property type="evidence" value="ECO:0007669"/>
    <property type="project" value="InterPro"/>
</dbReference>
<feature type="transmembrane region" description="Helical" evidence="8">
    <location>
        <begin position="50"/>
        <end position="65"/>
    </location>
</feature>
<evidence type="ECO:0000313" key="10">
    <source>
        <dbReference type="EMBL" id="ORY88117.1"/>
    </source>
</evidence>
<dbReference type="InterPro" id="IPR020846">
    <property type="entry name" value="MFS_dom"/>
</dbReference>
<protein>
    <submittedName>
        <fullName evidence="10">Major facilitator superfamily transporter</fullName>
    </submittedName>
</protein>
<feature type="compositionally biased region" description="Polar residues" evidence="7">
    <location>
        <begin position="1"/>
        <end position="29"/>
    </location>
</feature>
<dbReference type="AlphaFoldDB" id="A0A1Y2FX57"/>
<comment type="subcellular location">
    <subcellularLocation>
        <location evidence="1">Membrane</location>
        <topology evidence="1">Multi-pass membrane protein</topology>
    </subcellularLocation>
</comment>
<comment type="similarity">
    <text evidence="6">Belongs to the major facilitator superfamily. Allantoate permease family.</text>
</comment>
<feature type="transmembrane region" description="Helical" evidence="8">
    <location>
        <begin position="181"/>
        <end position="200"/>
    </location>
</feature>
<accession>A0A1Y2FX57</accession>
<feature type="transmembrane region" description="Helical" evidence="8">
    <location>
        <begin position="119"/>
        <end position="137"/>
    </location>
</feature>
<dbReference type="Gene3D" id="1.20.1250.20">
    <property type="entry name" value="MFS general substrate transporter like domains"/>
    <property type="match status" value="2"/>
</dbReference>
<evidence type="ECO:0000256" key="4">
    <source>
        <dbReference type="ARBA" id="ARBA00022989"/>
    </source>
</evidence>
<feature type="domain" description="Major facilitator superfamily (MFS) profile" evidence="9">
    <location>
        <begin position="52"/>
        <end position="469"/>
    </location>
</feature>
<evidence type="ECO:0000256" key="1">
    <source>
        <dbReference type="ARBA" id="ARBA00004141"/>
    </source>
</evidence>
<dbReference type="GO" id="GO:0016020">
    <property type="term" value="C:membrane"/>
    <property type="evidence" value="ECO:0007669"/>
    <property type="project" value="UniProtKB-SubCell"/>
</dbReference>
<comment type="caution">
    <text evidence="10">The sequence shown here is derived from an EMBL/GenBank/DDBJ whole genome shotgun (WGS) entry which is preliminary data.</text>
</comment>
<dbReference type="Proteomes" id="UP000193467">
    <property type="component" value="Unassembled WGS sequence"/>
</dbReference>
<keyword evidence="11" id="KW-1185">Reference proteome</keyword>
<feature type="transmembrane region" description="Helical" evidence="8">
    <location>
        <begin position="318"/>
        <end position="340"/>
    </location>
</feature>
<feature type="transmembrane region" description="Helical" evidence="8">
    <location>
        <begin position="346"/>
        <end position="366"/>
    </location>
</feature>
<feature type="region of interest" description="Disordered" evidence="7">
    <location>
        <begin position="1"/>
        <end position="35"/>
    </location>
</feature>
<dbReference type="FunFam" id="1.20.1250.20:FF:000064">
    <property type="entry name" value="MFS allantoate transporter"/>
    <property type="match status" value="1"/>
</dbReference>
<proteinExistence type="inferred from homology"/>
<dbReference type="InterPro" id="IPR036259">
    <property type="entry name" value="MFS_trans_sf"/>
</dbReference>
<evidence type="ECO:0000313" key="11">
    <source>
        <dbReference type="Proteomes" id="UP000193467"/>
    </source>
</evidence>
<keyword evidence="4 8" id="KW-1133">Transmembrane helix</keyword>